<gene>
    <name evidence="1" type="ORF">FSB75_02295</name>
</gene>
<reference evidence="1 2" key="1">
    <citation type="journal article" date="2015" name="Int. J. Syst. Evol. Microbiol.">
        <title>Flavisolibacter ginsenosidimutans sp. nov., with ginsenoside-converting activity isolated from soil used for cultivating ginseng.</title>
        <authorList>
            <person name="Zhao Y."/>
            <person name="Liu Q."/>
            <person name="Kang M.S."/>
            <person name="Jin F."/>
            <person name="Yu H."/>
            <person name="Im W.T."/>
        </authorList>
    </citation>
    <scope>NUCLEOTIDE SEQUENCE [LARGE SCALE GENOMIC DNA]</scope>
    <source>
        <strain evidence="1 2">Gsoil 636</strain>
    </source>
</reference>
<evidence type="ECO:0000313" key="2">
    <source>
        <dbReference type="Proteomes" id="UP000321204"/>
    </source>
</evidence>
<dbReference type="KEGG" id="fgg:FSB75_02295"/>
<proteinExistence type="predicted"/>
<sequence length="73" mass="8219">MARIAGIQTINNPQTGEVEKLVIDIDKAMKNKQMSSIIEDLLDHMAIVKAKKSGSFILWSEARARIDKKFGFK</sequence>
<protein>
    <submittedName>
        <fullName evidence="1">Uncharacterized protein</fullName>
    </submittedName>
</protein>
<dbReference type="EMBL" id="CP042433">
    <property type="protein sequence ID" value="QEC54777.1"/>
    <property type="molecule type" value="Genomic_DNA"/>
</dbReference>
<dbReference type="AlphaFoldDB" id="A0A5B8UDM4"/>
<dbReference type="Proteomes" id="UP000321204">
    <property type="component" value="Chromosome"/>
</dbReference>
<evidence type="ECO:0000313" key="1">
    <source>
        <dbReference type="EMBL" id="QEC54777.1"/>
    </source>
</evidence>
<dbReference type="RefSeq" id="WP_146782134.1">
    <property type="nucleotide sequence ID" value="NZ_BAABIO010000006.1"/>
</dbReference>
<organism evidence="1 2">
    <name type="scientific">Flavisolibacter ginsenosidimutans</name>
    <dbReference type="NCBI Taxonomy" id="661481"/>
    <lineage>
        <taxon>Bacteria</taxon>
        <taxon>Pseudomonadati</taxon>
        <taxon>Bacteroidota</taxon>
        <taxon>Chitinophagia</taxon>
        <taxon>Chitinophagales</taxon>
        <taxon>Chitinophagaceae</taxon>
        <taxon>Flavisolibacter</taxon>
    </lineage>
</organism>
<keyword evidence="2" id="KW-1185">Reference proteome</keyword>
<accession>A0A5B8UDM4</accession>
<name>A0A5B8UDM4_9BACT</name>